<accession>A0AAV4VRE8</accession>
<dbReference type="EMBL" id="BPLR01015017">
    <property type="protein sequence ID" value="GIY72982.1"/>
    <property type="molecule type" value="Genomic_DNA"/>
</dbReference>
<organism evidence="1 2">
    <name type="scientific">Caerostris extrusa</name>
    <name type="common">Bark spider</name>
    <name type="synonym">Caerostris bankana</name>
    <dbReference type="NCBI Taxonomy" id="172846"/>
    <lineage>
        <taxon>Eukaryota</taxon>
        <taxon>Metazoa</taxon>
        <taxon>Ecdysozoa</taxon>
        <taxon>Arthropoda</taxon>
        <taxon>Chelicerata</taxon>
        <taxon>Arachnida</taxon>
        <taxon>Araneae</taxon>
        <taxon>Araneomorphae</taxon>
        <taxon>Entelegynae</taxon>
        <taxon>Araneoidea</taxon>
        <taxon>Araneidae</taxon>
        <taxon>Caerostris</taxon>
    </lineage>
</organism>
<dbReference type="AlphaFoldDB" id="A0AAV4VRE8"/>
<comment type="caution">
    <text evidence="1">The sequence shown here is derived from an EMBL/GenBank/DDBJ whole genome shotgun (WGS) entry which is preliminary data.</text>
</comment>
<dbReference type="Proteomes" id="UP001054945">
    <property type="component" value="Unassembled WGS sequence"/>
</dbReference>
<evidence type="ECO:0000313" key="2">
    <source>
        <dbReference type="Proteomes" id="UP001054945"/>
    </source>
</evidence>
<protein>
    <submittedName>
        <fullName evidence="1">Uncharacterized protein</fullName>
    </submittedName>
</protein>
<evidence type="ECO:0000313" key="1">
    <source>
        <dbReference type="EMBL" id="GIY72982.1"/>
    </source>
</evidence>
<keyword evidence="2" id="KW-1185">Reference proteome</keyword>
<sequence length="70" mass="7872">MSKRLTGRQTERLEVGYDFPFANSTPSPILLCIFQSTCSLDPNRVDFYSFGVFSPFLLSRTLTLSLGFGQ</sequence>
<gene>
    <name evidence="1" type="ORF">CEXT_107311</name>
</gene>
<name>A0AAV4VRE8_CAEEX</name>
<reference evidence="1 2" key="1">
    <citation type="submission" date="2021-06" db="EMBL/GenBank/DDBJ databases">
        <title>Caerostris extrusa draft genome.</title>
        <authorList>
            <person name="Kono N."/>
            <person name="Arakawa K."/>
        </authorList>
    </citation>
    <scope>NUCLEOTIDE SEQUENCE [LARGE SCALE GENOMIC DNA]</scope>
</reference>
<proteinExistence type="predicted"/>